<sequence length="100" mass="10829">MLLANDYFNKRNSQQRNLRTTVLTNFIKKMAFTGSLRKTLFGLLLVMVFLVMFLYWNENTGSLKPAGSALIFAGIFNRDGGGQGAGGGGALGGMPPPKIK</sequence>
<evidence type="ECO:0000313" key="2">
    <source>
        <dbReference type="EMBL" id="CAG6447820.1"/>
    </source>
</evidence>
<keyword evidence="1" id="KW-0472">Membrane</keyword>
<dbReference type="AlphaFoldDB" id="A0A8D8A1W2"/>
<keyword evidence="1" id="KW-1133">Transmembrane helix</keyword>
<organism evidence="2">
    <name type="scientific">Culex pipiens</name>
    <name type="common">House mosquito</name>
    <dbReference type="NCBI Taxonomy" id="7175"/>
    <lineage>
        <taxon>Eukaryota</taxon>
        <taxon>Metazoa</taxon>
        <taxon>Ecdysozoa</taxon>
        <taxon>Arthropoda</taxon>
        <taxon>Hexapoda</taxon>
        <taxon>Insecta</taxon>
        <taxon>Pterygota</taxon>
        <taxon>Neoptera</taxon>
        <taxon>Endopterygota</taxon>
        <taxon>Diptera</taxon>
        <taxon>Nematocera</taxon>
        <taxon>Culicoidea</taxon>
        <taxon>Culicidae</taxon>
        <taxon>Culicinae</taxon>
        <taxon>Culicini</taxon>
        <taxon>Culex</taxon>
        <taxon>Culex</taxon>
    </lineage>
</organism>
<protein>
    <submittedName>
        <fullName evidence="2">(northern house mosquito) hypothetical protein</fullName>
    </submittedName>
</protein>
<evidence type="ECO:0000256" key="1">
    <source>
        <dbReference type="SAM" id="Phobius"/>
    </source>
</evidence>
<accession>A0A8D8A1W2</accession>
<feature type="transmembrane region" description="Helical" evidence="1">
    <location>
        <begin position="39"/>
        <end position="56"/>
    </location>
</feature>
<dbReference type="EMBL" id="HBUE01009998">
    <property type="protein sequence ID" value="CAG6447824.1"/>
    <property type="molecule type" value="Transcribed_RNA"/>
</dbReference>
<proteinExistence type="predicted"/>
<reference evidence="2" key="1">
    <citation type="submission" date="2021-05" db="EMBL/GenBank/DDBJ databases">
        <authorList>
            <person name="Alioto T."/>
            <person name="Alioto T."/>
            <person name="Gomez Garrido J."/>
        </authorList>
    </citation>
    <scope>NUCLEOTIDE SEQUENCE</scope>
</reference>
<keyword evidence="1" id="KW-0812">Transmembrane</keyword>
<dbReference type="EMBL" id="HBUE01009991">
    <property type="protein sequence ID" value="CAG6447820.1"/>
    <property type="molecule type" value="Transcribed_RNA"/>
</dbReference>
<name>A0A8D8A1W2_CULPI</name>